<dbReference type="AlphaFoldDB" id="A0A3Q0G7T8"/>
<keyword evidence="1" id="KW-0472">Membrane</keyword>
<feature type="signal peptide" evidence="2">
    <location>
        <begin position="1"/>
        <end position="24"/>
    </location>
</feature>
<feature type="chain" id="PRO_5018188810" evidence="2">
    <location>
        <begin position="25"/>
        <end position="367"/>
    </location>
</feature>
<keyword evidence="1" id="KW-0812">Transmembrane</keyword>
<proteinExistence type="predicted"/>
<dbReference type="CTD" id="130399"/>
<reference evidence="4" key="1">
    <citation type="submission" date="2025-08" db="UniProtKB">
        <authorList>
            <consortium name="RefSeq"/>
        </authorList>
    </citation>
    <scope>IDENTIFICATION</scope>
</reference>
<dbReference type="RefSeq" id="XP_025055709.1">
    <property type="nucleotide sequence ID" value="XM_025199924.1"/>
</dbReference>
<accession>A0A3Q0G7T8</accession>
<name>A0A3Q0G7T8_ALLSI</name>
<evidence type="ECO:0000313" key="3">
    <source>
        <dbReference type="Proteomes" id="UP000189705"/>
    </source>
</evidence>
<keyword evidence="3" id="KW-1185">Reference proteome</keyword>
<sequence length="367" mass="41296">MAAYSNVVDGIIVMLLLFPMGSSANGTDFATSNSVLSLLSLWANITGDSSESGLTACLRLPLSVNDPVLTPFVYPLNVNKWFKARNTNPNPNITITQHSFIYSQRQHTVHYQYSWPRNLTLSKMNCSVCRSEAMFPPGPVRLFYNIACSKIPWGINPEGVKWSRDDNSLAWNPTAITPTWYLALPPGPNKTRARDESGPVPSVLQQPRSLVSWNESLAINILDAQDWCSYFYPILRAARLSQWCHGYDTPANMVDLPRKVASVNWKDQLDHIKQIAADTNNVAGIGKGWLADIFGWMRWDTSSWLMHLLTPLITLCLPLIVIAIVVCMGCCILLFVKKRFVKLSAYVYTRLPPESCDDDEFLDENYL</sequence>
<evidence type="ECO:0000256" key="1">
    <source>
        <dbReference type="SAM" id="Phobius"/>
    </source>
</evidence>
<keyword evidence="4" id="KW-0675">Receptor</keyword>
<keyword evidence="2" id="KW-0732">Signal</keyword>
<dbReference type="KEGG" id="asn:102379420"/>
<organism evidence="3 4">
    <name type="scientific">Alligator sinensis</name>
    <name type="common">Chinese alligator</name>
    <dbReference type="NCBI Taxonomy" id="38654"/>
    <lineage>
        <taxon>Eukaryota</taxon>
        <taxon>Metazoa</taxon>
        <taxon>Chordata</taxon>
        <taxon>Craniata</taxon>
        <taxon>Vertebrata</taxon>
        <taxon>Euteleostomi</taxon>
        <taxon>Archelosauria</taxon>
        <taxon>Archosauria</taxon>
        <taxon>Crocodylia</taxon>
        <taxon>Alligatoridae</taxon>
        <taxon>Alligatorinae</taxon>
        <taxon>Alligator</taxon>
    </lineage>
</organism>
<protein>
    <submittedName>
        <fullName evidence="4">Activin receptor type-1C isoform X1</fullName>
    </submittedName>
</protein>
<feature type="transmembrane region" description="Helical" evidence="1">
    <location>
        <begin position="312"/>
        <end position="336"/>
    </location>
</feature>
<dbReference type="Proteomes" id="UP000189705">
    <property type="component" value="Unplaced"/>
</dbReference>
<gene>
    <name evidence="4" type="primary">ACVR1C</name>
</gene>
<evidence type="ECO:0000313" key="4">
    <source>
        <dbReference type="RefSeq" id="XP_025055709.1"/>
    </source>
</evidence>
<keyword evidence="1" id="KW-1133">Transmembrane helix</keyword>
<dbReference type="GeneID" id="102379420"/>
<evidence type="ECO:0000256" key="2">
    <source>
        <dbReference type="SAM" id="SignalP"/>
    </source>
</evidence>